<name>A0ABV4J597_9ACTN</name>
<dbReference type="InterPro" id="IPR011990">
    <property type="entry name" value="TPR-like_helical_dom_sf"/>
</dbReference>
<dbReference type="Gene3D" id="1.25.40.10">
    <property type="entry name" value="Tetratricopeptide repeat domain"/>
    <property type="match status" value="2"/>
</dbReference>
<protein>
    <submittedName>
        <fullName evidence="1">Tetratricopeptide repeat protein</fullName>
    </submittedName>
</protein>
<dbReference type="PANTHER" id="PTHR46082:SF6">
    <property type="entry name" value="AAA+ ATPASE DOMAIN-CONTAINING PROTEIN-RELATED"/>
    <property type="match status" value="1"/>
</dbReference>
<organism evidence="1 2">
    <name type="scientific">Streptomyces pimonensis</name>
    <dbReference type="NCBI Taxonomy" id="2860288"/>
    <lineage>
        <taxon>Bacteria</taxon>
        <taxon>Bacillati</taxon>
        <taxon>Actinomycetota</taxon>
        <taxon>Actinomycetes</taxon>
        <taxon>Kitasatosporales</taxon>
        <taxon>Streptomycetaceae</taxon>
        <taxon>Streptomyces</taxon>
    </lineage>
</organism>
<gene>
    <name evidence="1" type="ORF">KYY02_26560</name>
</gene>
<keyword evidence="2" id="KW-1185">Reference proteome</keyword>
<reference evidence="1 2" key="1">
    <citation type="journal article" date="2021" name="Res Sq">
        <title>Streptomyces Pimoensis sp. nov., Isolated From the Taklimakan Desert in Xinjiang, China.</title>
        <authorList>
            <person name="Zhang P."/>
            <person name="Luo X."/>
            <person name="Luo X."/>
            <person name="Liu Z."/>
            <person name="Xia Z."/>
            <person name="Wan C."/>
            <person name="zhang L."/>
        </authorList>
    </citation>
    <scope>NUCLEOTIDE SEQUENCE [LARGE SCALE GENOMIC DNA]</scope>
    <source>
        <strain evidence="1 2">TRM75549</strain>
    </source>
</reference>
<dbReference type="Pfam" id="PF13424">
    <property type="entry name" value="TPR_12"/>
    <property type="match status" value="1"/>
</dbReference>
<dbReference type="InterPro" id="IPR053137">
    <property type="entry name" value="NLR-like"/>
</dbReference>
<dbReference type="Proteomes" id="UP001567537">
    <property type="component" value="Unassembled WGS sequence"/>
</dbReference>
<evidence type="ECO:0000313" key="2">
    <source>
        <dbReference type="Proteomes" id="UP001567537"/>
    </source>
</evidence>
<comment type="caution">
    <text evidence="1">The sequence shown here is derived from an EMBL/GenBank/DDBJ whole genome shotgun (WGS) entry which is preliminary data.</text>
</comment>
<dbReference type="RefSeq" id="WP_371242383.1">
    <property type="nucleotide sequence ID" value="NZ_JAHWZY010000035.1"/>
</dbReference>
<accession>A0ABV4J597</accession>
<dbReference type="EMBL" id="JAHWZY010000035">
    <property type="protein sequence ID" value="MEZ3182099.1"/>
    <property type="molecule type" value="Genomic_DNA"/>
</dbReference>
<sequence>MNAAAVVIGVAVALLGAVAYLVVCDLLSQEIRARLLRLPFLILWLAARNLPAELRTDIYEETWLPDVHYILSNERTGPVTRLIKATGHALSLWLRRGGVHMAEALTAITPPSLEGFEDIRALPPARRREFGELTARLHSLLQRPANAFDYDAAARLLTVAASACEAYIDDRDEVTAQGLAEAARPLAESLDPGHPAVLGLRRVYAHVLLQLGRFQRAEALLRELSADEVRILGPGAPETFQTRRLLGWALVGEGRFQSAEAEFRSLAAQVPHSAASLRLHIQCMRSWTIFRQGHRREAEDGYDAVIAFRSRELGPDHPDTLDARHSQGKMYVLSGDGPRACTVLRPLLADRKRVLGTRHPDTLETRKYLAIARSLTLPRRSGLAHRTPLRELRHIVRAQTRKHGPDHPNTRDTQRWLAMLTGSTEDQ</sequence>
<dbReference type="SUPFAM" id="SSF48452">
    <property type="entry name" value="TPR-like"/>
    <property type="match status" value="2"/>
</dbReference>
<evidence type="ECO:0000313" key="1">
    <source>
        <dbReference type="EMBL" id="MEZ3182099.1"/>
    </source>
</evidence>
<dbReference type="Pfam" id="PF13374">
    <property type="entry name" value="TPR_10"/>
    <property type="match status" value="2"/>
</dbReference>
<proteinExistence type="predicted"/>
<dbReference type="PANTHER" id="PTHR46082">
    <property type="entry name" value="ATP/GTP-BINDING PROTEIN-RELATED"/>
    <property type="match status" value="1"/>
</dbReference>